<organism evidence="4 5">
    <name type="scientific">Prosthecobacter debontii</name>
    <dbReference type="NCBI Taxonomy" id="48467"/>
    <lineage>
        <taxon>Bacteria</taxon>
        <taxon>Pseudomonadati</taxon>
        <taxon>Verrucomicrobiota</taxon>
        <taxon>Verrucomicrobiia</taxon>
        <taxon>Verrucomicrobiales</taxon>
        <taxon>Verrucomicrobiaceae</taxon>
        <taxon>Prosthecobacter</taxon>
    </lineage>
</organism>
<dbReference type="STRING" id="48467.SAMN02745166_05031"/>
<sequence length="261" mass="29257">MRYHLHEHPAFPGLLSKDDLFLLVEQGSLARGDLCTDTMTGRDHTVGDIITGMRPPRNSAHSRLVRPAYQEIRADATFHDESYDRDEEDASPPPSSTPEADSENVDEESLTGSYTDSGELILHETHPSWISYAKAVFLAFLLFIVTAMLVKVDAFYAPFSAAAAVGVLLITWLCRMSRVYYITEERVELVWGILGRSSKEVRICDIRSIDVYERGLKGLLGLGTVDFSSAANAGIEVQFRDIRDAHRVKELVRQLQRLAKE</sequence>
<feature type="transmembrane region" description="Helical" evidence="2">
    <location>
        <begin position="129"/>
        <end position="149"/>
    </location>
</feature>
<feature type="domain" description="YdbS-like PH" evidence="3">
    <location>
        <begin position="179"/>
        <end position="251"/>
    </location>
</feature>
<proteinExistence type="predicted"/>
<dbReference type="Proteomes" id="UP000190774">
    <property type="component" value="Unassembled WGS sequence"/>
</dbReference>
<name>A0A1T4Z443_9BACT</name>
<dbReference type="RefSeq" id="WP_078816139.1">
    <property type="nucleotide sequence ID" value="NZ_FUYE01000030.1"/>
</dbReference>
<keyword evidence="2" id="KW-1133">Transmembrane helix</keyword>
<feature type="transmembrane region" description="Helical" evidence="2">
    <location>
        <begin position="155"/>
        <end position="174"/>
    </location>
</feature>
<feature type="region of interest" description="Disordered" evidence="1">
    <location>
        <begin position="80"/>
        <end position="111"/>
    </location>
</feature>
<feature type="compositionally biased region" description="Acidic residues" evidence="1">
    <location>
        <begin position="100"/>
        <end position="109"/>
    </location>
</feature>
<keyword evidence="2" id="KW-0812">Transmembrane</keyword>
<dbReference type="EMBL" id="FUYE01000030">
    <property type="protein sequence ID" value="SKB08800.1"/>
    <property type="molecule type" value="Genomic_DNA"/>
</dbReference>
<keyword evidence="5" id="KW-1185">Reference proteome</keyword>
<dbReference type="AlphaFoldDB" id="A0A1T4Z443"/>
<dbReference type="InterPro" id="IPR005182">
    <property type="entry name" value="YdbS-like_PH"/>
</dbReference>
<evidence type="ECO:0000313" key="4">
    <source>
        <dbReference type="EMBL" id="SKB08800.1"/>
    </source>
</evidence>
<evidence type="ECO:0000259" key="3">
    <source>
        <dbReference type="Pfam" id="PF03703"/>
    </source>
</evidence>
<reference evidence="5" key="1">
    <citation type="submission" date="2017-02" db="EMBL/GenBank/DDBJ databases">
        <authorList>
            <person name="Varghese N."/>
            <person name="Submissions S."/>
        </authorList>
    </citation>
    <scope>NUCLEOTIDE SEQUENCE [LARGE SCALE GENOMIC DNA]</scope>
    <source>
        <strain evidence="5">ATCC 700200</strain>
    </source>
</reference>
<evidence type="ECO:0000256" key="1">
    <source>
        <dbReference type="SAM" id="MobiDB-lite"/>
    </source>
</evidence>
<evidence type="ECO:0000313" key="5">
    <source>
        <dbReference type="Proteomes" id="UP000190774"/>
    </source>
</evidence>
<dbReference type="OrthoDB" id="188457at2"/>
<gene>
    <name evidence="4" type="ORF">SAMN02745166_05031</name>
</gene>
<protein>
    <submittedName>
        <fullName evidence="4">PH domain-containing protein</fullName>
    </submittedName>
</protein>
<keyword evidence="2" id="KW-0472">Membrane</keyword>
<accession>A0A1T4Z443</accession>
<evidence type="ECO:0000256" key="2">
    <source>
        <dbReference type="SAM" id="Phobius"/>
    </source>
</evidence>
<dbReference type="Pfam" id="PF03703">
    <property type="entry name" value="bPH_2"/>
    <property type="match status" value="1"/>
</dbReference>